<organism evidence="6 7">
    <name type="scientific">Habropoda laboriosa</name>
    <dbReference type="NCBI Taxonomy" id="597456"/>
    <lineage>
        <taxon>Eukaryota</taxon>
        <taxon>Metazoa</taxon>
        <taxon>Ecdysozoa</taxon>
        <taxon>Arthropoda</taxon>
        <taxon>Hexapoda</taxon>
        <taxon>Insecta</taxon>
        <taxon>Pterygota</taxon>
        <taxon>Neoptera</taxon>
        <taxon>Endopterygota</taxon>
        <taxon>Hymenoptera</taxon>
        <taxon>Apocrita</taxon>
        <taxon>Aculeata</taxon>
        <taxon>Apoidea</taxon>
        <taxon>Anthophila</taxon>
        <taxon>Apidae</taxon>
        <taxon>Habropoda</taxon>
    </lineage>
</organism>
<evidence type="ECO:0000256" key="1">
    <source>
        <dbReference type="ARBA" id="ARBA00004123"/>
    </source>
</evidence>
<reference evidence="6 7" key="1">
    <citation type="submission" date="2015-07" db="EMBL/GenBank/DDBJ databases">
        <title>The genome of Habropoda laboriosa.</title>
        <authorList>
            <person name="Pan H."/>
            <person name="Kapheim K."/>
        </authorList>
    </citation>
    <scope>NUCLEOTIDE SEQUENCE [LARGE SCALE GENOMIC DNA]</scope>
    <source>
        <strain evidence="6">0110345459</strain>
    </source>
</reference>
<evidence type="ECO:0000256" key="4">
    <source>
        <dbReference type="SAM" id="MobiDB-lite"/>
    </source>
</evidence>
<evidence type="ECO:0000313" key="7">
    <source>
        <dbReference type="Proteomes" id="UP000053825"/>
    </source>
</evidence>
<proteinExistence type="inferred from homology"/>
<dbReference type="GO" id="GO:0003677">
    <property type="term" value="F:DNA binding"/>
    <property type="evidence" value="ECO:0007669"/>
    <property type="project" value="TreeGrafter"/>
</dbReference>
<dbReference type="AlphaFoldDB" id="A0A0L7R5G2"/>
<dbReference type="Proteomes" id="UP000053825">
    <property type="component" value="Unassembled WGS sequence"/>
</dbReference>
<feature type="compositionally biased region" description="Basic and acidic residues" evidence="4">
    <location>
        <begin position="220"/>
        <end position="232"/>
    </location>
</feature>
<dbReference type="PANTHER" id="PTHR14369:SF0">
    <property type="entry name" value="SURFEIT LOCUS PROTEIN 6"/>
    <property type="match status" value="1"/>
</dbReference>
<feature type="region of interest" description="Disordered" evidence="4">
    <location>
        <begin position="189"/>
        <end position="208"/>
    </location>
</feature>
<keyword evidence="7" id="KW-1185">Reference proteome</keyword>
<dbReference type="OrthoDB" id="444809at2759"/>
<dbReference type="Pfam" id="PF04935">
    <property type="entry name" value="SURF6"/>
    <property type="match status" value="1"/>
</dbReference>
<dbReference type="GO" id="GO:0042273">
    <property type="term" value="P:ribosomal large subunit biogenesis"/>
    <property type="evidence" value="ECO:0007669"/>
    <property type="project" value="TreeGrafter"/>
</dbReference>
<comment type="similarity">
    <text evidence="2">Belongs to the SURF6 family.</text>
</comment>
<sequence>MQLKMSKPFDDGFVKQLLLQEDEFVSKIFSETPLPMYKLVSDNQNKIVTHNEVNAPRDNILLNSTIEKKRAETFEELHAKLEGLKNSKRLGYKEKQLKRNLKSKIKKISKRKERSMQKNLVKTEGNAADLPKIKKEDIEVPKIPRPKPVFNSEGKMVFSKFDFSEIGTKKKPPKKDPKRMLLEIKQRKEKLREMEESGEREKAQEFKEKNAWKSVLAKAGGDKVKDDPDLLKRTLKRKEQQKKKSAKKWETRLGNVQKGILERQKKRQDNIMAKKKEKKLTKLKRAAKKGRVIPGF</sequence>
<feature type="region of interest" description="Disordered" evidence="4">
    <location>
        <begin position="219"/>
        <end position="272"/>
    </location>
</feature>
<evidence type="ECO:0000256" key="2">
    <source>
        <dbReference type="ARBA" id="ARBA00005904"/>
    </source>
</evidence>
<dbReference type="EMBL" id="KQ414654">
    <property type="protein sequence ID" value="KOC65996.1"/>
    <property type="molecule type" value="Genomic_DNA"/>
</dbReference>
<feature type="compositionally biased region" description="Basic residues" evidence="4">
    <location>
        <begin position="233"/>
        <end position="246"/>
    </location>
</feature>
<evidence type="ECO:0000313" key="6">
    <source>
        <dbReference type="EMBL" id="KOC65996.1"/>
    </source>
</evidence>
<protein>
    <submittedName>
        <fullName evidence="6">Surfeit locus protein 6 like protein</fullName>
    </submittedName>
</protein>
<feature type="compositionally biased region" description="Basic and acidic residues" evidence="4">
    <location>
        <begin position="260"/>
        <end position="272"/>
    </location>
</feature>
<dbReference type="GO" id="GO:0003723">
    <property type="term" value="F:RNA binding"/>
    <property type="evidence" value="ECO:0007669"/>
    <property type="project" value="TreeGrafter"/>
</dbReference>
<dbReference type="GO" id="GO:0005730">
    <property type="term" value="C:nucleolus"/>
    <property type="evidence" value="ECO:0007669"/>
    <property type="project" value="TreeGrafter"/>
</dbReference>
<dbReference type="InterPro" id="IPR007019">
    <property type="entry name" value="SURF6"/>
</dbReference>
<gene>
    <name evidence="6" type="ORF">WH47_12795</name>
</gene>
<dbReference type="GO" id="GO:0042274">
    <property type="term" value="P:ribosomal small subunit biogenesis"/>
    <property type="evidence" value="ECO:0007669"/>
    <property type="project" value="TreeGrafter"/>
</dbReference>
<feature type="domain" description="Ribosomal RNA-processing protein 14/surfeit locus protein 6 C-terminal" evidence="5">
    <location>
        <begin position="105"/>
        <end position="283"/>
    </location>
</feature>
<comment type="subcellular location">
    <subcellularLocation>
        <location evidence="1">Nucleus</location>
    </subcellularLocation>
</comment>
<dbReference type="PANTHER" id="PTHR14369">
    <property type="entry name" value="SURFEIT LOCUS PROTEIN 6"/>
    <property type="match status" value="1"/>
</dbReference>
<dbReference type="InterPro" id="IPR029190">
    <property type="entry name" value="Rrp14/SURF6_C"/>
</dbReference>
<keyword evidence="3" id="KW-0539">Nucleus</keyword>
<dbReference type="STRING" id="597456.A0A0L7R5G2"/>
<name>A0A0L7R5G2_9HYME</name>
<evidence type="ECO:0000256" key="3">
    <source>
        <dbReference type="ARBA" id="ARBA00023242"/>
    </source>
</evidence>
<evidence type="ECO:0000259" key="5">
    <source>
        <dbReference type="Pfam" id="PF04935"/>
    </source>
</evidence>
<accession>A0A0L7R5G2</accession>